<accession>A0A9W8U226</accession>
<proteinExistence type="predicted"/>
<comment type="caution">
    <text evidence="2">The sequence shown here is derived from an EMBL/GenBank/DDBJ whole genome shotgun (WGS) entry which is preliminary data.</text>
</comment>
<feature type="region of interest" description="Disordered" evidence="1">
    <location>
        <begin position="51"/>
        <end position="70"/>
    </location>
</feature>
<evidence type="ECO:0000256" key="1">
    <source>
        <dbReference type="SAM" id="MobiDB-lite"/>
    </source>
</evidence>
<protein>
    <submittedName>
        <fullName evidence="2">Uncharacterized protein</fullName>
    </submittedName>
</protein>
<dbReference type="EMBL" id="JANVFU010000001">
    <property type="protein sequence ID" value="KAJ3749841.1"/>
    <property type="molecule type" value="Genomic_DNA"/>
</dbReference>
<keyword evidence="3" id="KW-1185">Reference proteome</keyword>
<feature type="compositionally biased region" description="Polar residues" evidence="1">
    <location>
        <begin position="54"/>
        <end position="67"/>
    </location>
</feature>
<dbReference type="Proteomes" id="UP001142393">
    <property type="component" value="Unassembled WGS sequence"/>
</dbReference>
<reference evidence="2 3" key="1">
    <citation type="journal article" date="2023" name="Proc. Natl. Acad. Sci. U.S.A.">
        <title>A global phylogenomic analysis of the shiitake genus Lentinula.</title>
        <authorList>
            <person name="Sierra-Patev S."/>
            <person name="Min B."/>
            <person name="Naranjo-Ortiz M."/>
            <person name="Looney B."/>
            <person name="Konkel Z."/>
            <person name="Slot J.C."/>
            <person name="Sakamoto Y."/>
            <person name="Steenwyk J.L."/>
            <person name="Rokas A."/>
            <person name="Carro J."/>
            <person name="Camarero S."/>
            <person name="Ferreira P."/>
            <person name="Molpeceres G."/>
            <person name="Ruiz-Duenas F.J."/>
            <person name="Serrano A."/>
            <person name="Henrissat B."/>
            <person name="Drula E."/>
            <person name="Hughes K.W."/>
            <person name="Mata J.L."/>
            <person name="Ishikawa N.K."/>
            <person name="Vargas-Isla R."/>
            <person name="Ushijima S."/>
            <person name="Smith C.A."/>
            <person name="Donoghue J."/>
            <person name="Ahrendt S."/>
            <person name="Andreopoulos W."/>
            <person name="He G."/>
            <person name="LaButti K."/>
            <person name="Lipzen A."/>
            <person name="Ng V."/>
            <person name="Riley R."/>
            <person name="Sandor L."/>
            <person name="Barry K."/>
            <person name="Martinez A.T."/>
            <person name="Xiao Y."/>
            <person name="Gibbons J.G."/>
            <person name="Terashima K."/>
            <person name="Grigoriev I.V."/>
            <person name="Hibbett D."/>
        </authorList>
    </citation>
    <scope>NUCLEOTIDE SEQUENCE [LARGE SCALE GENOMIC DNA]</scope>
    <source>
        <strain evidence="2 3">TFB7810</strain>
    </source>
</reference>
<sequence>MYSKGKRKRTHLELLQHEYQSLSSSETSTQSSLIEAQTFLHEDVGLSIVRPPTRTVSGLPSSSTSVDPNIDSMLVDRDDFHTSDSISGGTDGPGSPLLCGALGGEATLLQQRALEAIPSQVETVENRFNLRIETTTYAVCPTCNFLYEPQHSSTPEIANYPDICTNRSPPDSLCNTPLLNRLGKPLKGYEYYPFPQWFSQFVAQPGVQQYAKSFCDEVCNRSAPPADKMSTWDGDIYQILLGPDGKLFVDGGDEGRFFFLLHVDFFSSEGTTGRGKHRSTGIASLKCLNLPSTSVTI</sequence>
<gene>
    <name evidence="2" type="ORF">DFH05DRAFT_1517951</name>
</gene>
<dbReference type="AlphaFoldDB" id="A0A9W8U226"/>
<evidence type="ECO:0000313" key="3">
    <source>
        <dbReference type="Proteomes" id="UP001142393"/>
    </source>
</evidence>
<organism evidence="2 3">
    <name type="scientific">Lentinula detonsa</name>
    <dbReference type="NCBI Taxonomy" id="2804962"/>
    <lineage>
        <taxon>Eukaryota</taxon>
        <taxon>Fungi</taxon>
        <taxon>Dikarya</taxon>
        <taxon>Basidiomycota</taxon>
        <taxon>Agaricomycotina</taxon>
        <taxon>Agaricomycetes</taxon>
        <taxon>Agaricomycetidae</taxon>
        <taxon>Agaricales</taxon>
        <taxon>Marasmiineae</taxon>
        <taxon>Omphalotaceae</taxon>
        <taxon>Lentinula</taxon>
    </lineage>
</organism>
<evidence type="ECO:0000313" key="2">
    <source>
        <dbReference type="EMBL" id="KAJ3749841.1"/>
    </source>
</evidence>
<name>A0A9W8U226_9AGAR</name>